<keyword evidence="8" id="KW-1185">Reference proteome</keyword>
<dbReference type="Gene3D" id="3.80.10.10">
    <property type="entry name" value="Ribonuclease Inhibitor"/>
    <property type="match status" value="1"/>
</dbReference>
<evidence type="ECO:0000256" key="4">
    <source>
        <dbReference type="ARBA" id="ARBA00022614"/>
    </source>
</evidence>
<dbReference type="InterPro" id="IPR032675">
    <property type="entry name" value="LRR_dom_sf"/>
</dbReference>
<evidence type="ECO:0000256" key="3">
    <source>
        <dbReference type="ARBA" id="ARBA00022490"/>
    </source>
</evidence>
<dbReference type="PROSITE" id="PS51450">
    <property type="entry name" value="LRR"/>
    <property type="match status" value="1"/>
</dbReference>
<accession>A0AAV2HUV6</accession>
<dbReference type="AlphaFoldDB" id="A0AAV2HUV6"/>
<dbReference type="Pfam" id="PF14580">
    <property type="entry name" value="LRR_9"/>
    <property type="match status" value="1"/>
</dbReference>
<evidence type="ECO:0000256" key="6">
    <source>
        <dbReference type="SAM" id="MobiDB-lite"/>
    </source>
</evidence>
<keyword evidence="4" id="KW-0433">Leucine-rich repeat</keyword>
<dbReference type="GO" id="GO:0005737">
    <property type="term" value="C:cytoplasm"/>
    <property type="evidence" value="ECO:0007669"/>
    <property type="project" value="UniProtKB-SubCell"/>
</dbReference>
<gene>
    <name evidence="7" type="ORF">GSLYS_00011801001</name>
</gene>
<dbReference type="Proteomes" id="UP001497497">
    <property type="component" value="Unassembled WGS sequence"/>
</dbReference>
<sequence>MAAEGTSSKAPRQSALPIQELKAVKRVQLNEIIPPVDFSFLHITGIEECQNEEPRDTSPRKNQPTKKKHEKEKSDEKSQSMCLRLNNNFLKNINNISSIAASLFDNPANISWIDLSFNLLENIDPALIQFENLKILYLHGNNIGDMKEVNKLTSLKKLMKLTLHGNDIENIKGYRFFVLATLPNLINFDFSRVTKGDRVTATTFKGFYNPDKPKKIKHND</sequence>
<evidence type="ECO:0000256" key="1">
    <source>
        <dbReference type="ARBA" id="ARBA00004496"/>
    </source>
</evidence>
<keyword evidence="5" id="KW-0677">Repeat</keyword>
<proteinExistence type="predicted"/>
<protein>
    <recommendedName>
        <fullName evidence="2">Leucine-rich repeat-containing protein 51</fullName>
    </recommendedName>
</protein>
<feature type="region of interest" description="Disordered" evidence="6">
    <location>
        <begin position="49"/>
        <end position="79"/>
    </location>
</feature>
<evidence type="ECO:0000313" key="8">
    <source>
        <dbReference type="Proteomes" id="UP001497497"/>
    </source>
</evidence>
<dbReference type="PANTHER" id="PTHR46545:SF1">
    <property type="entry name" value="LEUCINE-RICH REPEAT-CONTAINING PROTEIN 51"/>
    <property type="match status" value="1"/>
</dbReference>
<evidence type="ECO:0000256" key="2">
    <source>
        <dbReference type="ARBA" id="ARBA00014223"/>
    </source>
</evidence>
<organism evidence="7 8">
    <name type="scientific">Lymnaea stagnalis</name>
    <name type="common">Great pond snail</name>
    <name type="synonym">Helix stagnalis</name>
    <dbReference type="NCBI Taxonomy" id="6523"/>
    <lineage>
        <taxon>Eukaryota</taxon>
        <taxon>Metazoa</taxon>
        <taxon>Spiralia</taxon>
        <taxon>Lophotrochozoa</taxon>
        <taxon>Mollusca</taxon>
        <taxon>Gastropoda</taxon>
        <taxon>Heterobranchia</taxon>
        <taxon>Euthyneura</taxon>
        <taxon>Panpulmonata</taxon>
        <taxon>Hygrophila</taxon>
        <taxon>Lymnaeoidea</taxon>
        <taxon>Lymnaeidae</taxon>
        <taxon>Lymnaea</taxon>
    </lineage>
</organism>
<dbReference type="SUPFAM" id="SSF52058">
    <property type="entry name" value="L domain-like"/>
    <property type="match status" value="1"/>
</dbReference>
<evidence type="ECO:0000313" key="7">
    <source>
        <dbReference type="EMBL" id="CAL1537980.1"/>
    </source>
</evidence>
<dbReference type="EMBL" id="CAXITT010000279">
    <property type="protein sequence ID" value="CAL1537980.1"/>
    <property type="molecule type" value="Genomic_DNA"/>
</dbReference>
<reference evidence="7 8" key="1">
    <citation type="submission" date="2024-04" db="EMBL/GenBank/DDBJ databases">
        <authorList>
            <consortium name="Genoscope - CEA"/>
            <person name="William W."/>
        </authorList>
    </citation>
    <scope>NUCLEOTIDE SEQUENCE [LARGE SCALE GENOMIC DNA]</scope>
</reference>
<evidence type="ECO:0000256" key="5">
    <source>
        <dbReference type="ARBA" id="ARBA00022737"/>
    </source>
</evidence>
<dbReference type="InterPro" id="IPR001611">
    <property type="entry name" value="Leu-rich_rpt"/>
</dbReference>
<name>A0AAV2HUV6_LYMST</name>
<comment type="subcellular location">
    <subcellularLocation>
        <location evidence="1">Cytoplasm</location>
    </subcellularLocation>
</comment>
<keyword evidence="3" id="KW-0963">Cytoplasm</keyword>
<dbReference type="PANTHER" id="PTHR46545">
    <property type="entry name" value="LEUCINE-RICH REPEAT-CONTAINING PROTEIN 51"/>
    <property type="match status" value="1"/>
</dbReference>
<comment type="caution">
    <text evidence="7">The sequence shown here is derived from an EMBL/GenBank/DDBJ whole genome shotgun (WGS) entry which is preliminary data.</text>
</comment>